<dbReference type="Pfam" id="PF13730">
    <property type="entry name" value="HTH_36"/>
    <property type="match status" value="1"/>
</dbReference>
<evidence type="ECO:0000313" key="3">
    <source>
        <dbReference type="Proteomes" id="UP000191448"/>
    </source>
</evidence>
<dbReference type="OrthoDB" id="1807191at2"/>
<feature type="region of interest" description="Disordered" evidence="1">
    <location>
        <begin position="148"/>
        <end position="218"/>
    </location>
</feature>
<proteinExistence type="predicted"/>
<feature type="compositionally biased region" description="Basic and acidic residues" evidence="1">
    <location>
        <begin position="206"/>
        <end position="218"/>
    </location>
</feature>
<dbReference type="InterPro" id="IPR036388">
    <property type="entry name" value="WH-like_DNA-bd_sf"/>
</dbReference>
<name>A0A1V4SXY3_9CLOT</name>
<protein>
    <recommendedName>
        <fullName evidence="4">Helix-turn-helix domain protein</fullName>
    </recommendedName>
</protein>
<accession>A0A1V4SXY3</accession>
<evidence type="ECO:0000256" key="1">
    <source>
        <dbReference type="SAM" id="MobiDB-lite"/>
    </source>
</evidence>
<sequence length="331" mass="38552">MERERIRTEVKIEGIADQGYGLTYQYINRMVGLSPEAKTIYNYLSCLAGKTNEAFPSVKLMLHELGMSKTRFYKHRESLLELGLIRVEQGRFKYKNSNREYLDTCLYVLLTDYDKIAEQKDKYRLEKIKKETSKTKIDKINDVDKNVKQRHLKKSNNVETLENTNVDVCPQNEDTQNEDTQNEDTNNNNSKNNNSKNNNNNTTTIEKSENNDIKKIESKNSSSNKIKINLDLKNITKTNIKKLKLNQEQIDLLEEYVLNSDCDDIDGFSYFIAKSIKNGEITRDSLKISKSHKINKQVSSNNDVTLFRKTREKQLEDYNDAIEDDFNNLIL</sequence>
<reference evidence="2 3" key="1">
    <citation type="submission" date="2016-02" db="EMBL/GenBank/DDBJ databases">
        <title>Genome sequence of Clostridium thermobutyricum DSM 4928.</title>
        <authorList>
            <person name="Poehlein A."/>
            <person name="Daniel R."/>
        </authorList>
    </citation>
    <scope>NUCLEOTIDE SEQUENCE [LARGE SCALE GENOMIC DNA]</scope>
    <source>
        <strain evidence="2 3">DSM 4928</strain>
    </source>
</reference>
<evidence type="ECO:0008006" key="4">
    <source>
        <dbReference type="Google" id="ProtNLM"/>
    </source>
</evidence>
<dbReference type="AlphaFoldDB" id="A0A1V4SXY3"/>
<feature type="compositionally biased region" description="Polar residues" evidence="1">
    <location>
        <begin position="155"/>
        <end position="166"/>
    </location>
</feature>
<dbReference type="RefSeq" id="WP_080022448.1">
    <property type="nucleotide sequence ID" value="NZ_LTAY01000031.1"/>
</dbReference>
<dbReference type="EMBL" id="LTAY01000031">
    <property type="protein sequence ID" value="OPX48515.1"/>
    <property type="molecule type" value="Genomic_DNA"/>
</dbReference>
<gene>
    <name evidence="2" type="ORF">CLTHE_11940</name>
</gene>
<feature type="compositionally biased region" description="Low complexity" evidence="1">
    <location>
        <begin position="183"/>
        <end position="205"/>
    </location>
</feature>
<comment type="caution">
    <text evidence="2">The sequence shown here is derived from an EMBL/GenBank/DDBJ whole genome shotgun (WGS) entry which is preliminary data.</text>
</comment>
<evidence type="ECO:0000313" key="2">
    <source>
        <dbReference type="EMBL" id="OPX48515.1"/>
    </source>
</evidence>
<dbReference type="Proteomes" id="UP000191448">
    <property type="component" value="Unassembled WGS sequence"/>
</dbReference>
<dbReference type="Gene3D" id="1.10.10.10">
    <property type="entry name" value="Winged helix-like DNA-binding domain superfamily/Winged helix DNA-binding domain"/>
    <property type="match status" value="1"/>
</dbReference>
<organism evidence="2 3">
    <name type="scientific">Clostridium thermobutyricum DSM 4928</name>
    <dbReference type="NCBI Taxonomy" id="1121339"/>
    <lineage>
        <taxon>Bacteria</taxon>
        <taxon>Bacillati</taxon>
        <taxon>Bacillota</taxon>
        <taxon>Clostridia</taxon>
        <taxon>Eubacteriales</taxon>
        <taxon>Clostridiaceae</taxon>
        <taxon>Clostridium</taxon>
    </lineage>
</organism>